<evidence type="ECO:0000313" key="1">
    <source>
        <dbReference type="EMBL" id="MZR13040.1"/>
    </source>
</evidence>
<proteinExistence type="predicted"/>
<dbReference type="EMBL" id="WTUX01000011">
    <property type="protein sequence ID" value="MZR13040.1"/>
    <property type="molecule type" value="Genomic_DNA"/>
</dbReference>
<evidence type="ECO:0000313" key="2">
    <source>
        <dbReference type="Proteomes" id="UP000467322"/>
    </source>
</evidence>
<dbReference type="InterPro" id="IPR027417">
    <property type="entry name" value="P-loop_NTPase"/>
</dbReference>
<evidence type="ECO:0008006" key="3">
    <source>
        <dbReference type="Google" id="ProtNLM"/>
    </source>
</evidence>
<organism evidence="1 2">
    <name type="scientific">Maritimibacter harenae</name>
    <dbReference type="NCBI Taxonomy" id="2606218"/>
    <lineage>
        <taxon>Bacteria</taxon>
        <taxon>Pseudomonadati</taxon>
        <taxon>Pseudomonadota</taxon>
        <taxon>Alphaproteobacteria</taxon>
        <taxon>Rhodobacterales</taxon>
        <taxon>Roseobacteraceae</taxon>
        <taxon>Maritimibacter</taxon>
    </lineage>
</organism>
<dbReference type="SUPFAM" id="SSF52540">
    <property type="entry name" value="P-loop containing nucleoside triphosphate hydrolases"/>
    <property type="match status" value="1"/>
</dbReference>
<dbReference type="Proteomes" id="UP000467322">
    <property type="component" value="Unassembled WGS sequence"/>
</dbReference>
<name>A0A845LYF8_9RHOB</name>
<dbReference type="RefSeq" id="WP_161351150.1">
    <property type="nucleotide sequence ID" value="NZ_WTUX01000011.1"/>
</dbReference>
<sequence>MSMATKRRLIIHAGQHKTGSTSIQNALFRPDLEVAGQSWRYATLPRTQDHHALYRMIEHGYGKSNPFARAGVAGMRAWIAGQRGDTVILSAESFSELPPRHLARALAPLMRRFDETRVLLYVRPHLGAFTSLFVEHVKMGTLFCGLEKYAELEGDRFEYAGKLARWRDAFGDRLTVRPFIRDRLSGGSVIEDFLAQAFPDTTARHHGAPEKNVALGMHDLMRLKVFHRTLARHGIGARHHLGWPLADLISPGAPRDTVKLQLHHGLADTLATRYAPDAARVDREVFDGEPVFSDALARERARAVDTPLSLRPGEWIAADEINTLKALATVFAQSHGKSPMWRLRLHLRHLERQSENNA</sequence>
<protein>
    <recommendedName>
        <fullName evidence="3">Sulfotransferase family protein</fullName>
    </recommendedName>
</protein>
<dbReference type="AlphaFoldDB" id="A0A845LYF8"/>
<accession>A0A845LYF8</accession>
<comment type="caution">
    <text evidence="1">The sequence shown here is derived from an EMBL/GenBank/DDBJ whole genome shotgun (WGS) entry which is preliminary data.</text>
</comment>
<gene>
    <name evidence="1" type="ORF">GQE99_08405</name>
</gene>
<keyword evidence="2" id="KW-1185">Reference proteome</keyword>
<reference evidence="1 2" key="1">
    <citation type="submission" date="2019-12" db="EMBL/GenBank/DDBJ databases">
        <title>Maritimibacter sp. nov. sp. isolated from sea sand.</title>
        <authorList>
            <person name="Kim J."/>
            <person name="Jeong S.E."/>
            <person name="Jung H.S."/>
            <person name="Jeon C.O."/>
        </authorList>
    </citation>
    <scope>NUCLEOTIDE SEQUENCE [LARGE SCALE GENOMIC DNA]</scope>
    <source>
        <strain evidence="1 2">DP07</strain>
    </source>
</reference>